<evidence type="ECO:0000256" key="1">
    <source>
        <dbReference type="SAM" id="SignalP"/>
    </source>
</evidence>
<feature type="signal peptide" evidence="1">
    <location>
        <begin position="1"/>
        <end position="19"/>
    </location>
</feature>
<name>G3HKW9_CRIGR</name>
<feature type="chain" id="PRO_5003444417" evidence="1">
    <location>
        <begin position="20"/>
        <end position="50"/>
    </location>
</feature>
<evidence type="ECO:0000313" key="3">
    <source>
        <dbReference type="Proteomes" id="UP000001075"/>
    </source>
</evidence>
<sequence>MTWLIQVLNLLTRAYTAGARTLQFLVPQETIPVSTHVFPFWQTRGPPESP</sequence>
<keyword evidence="1" id="KW-0732">Signal</keyword>
<reference evidence="3" key="1">
    <citation type="journal article" date="2011" name="Nat. Biotechnol.">
        <title>The genomic sequence of the Chinese hamster ovary (CHO)-K1 cell line.</title>
        <authorList>
            <person name="Xu X."/>
            <person name="Nagarajan H."/>
            <person name="Lewis N.E."/>
            <person name="Pan S."/>
            <person name="Cai Z."/>
            <person name="Liu X."/>
            <person name="Chen W."/>
            <person name="Xie M."/>
            <person name="Wang W."/>
            <person name="Hammond S."/>
            <person name="Andersen M.R."/>
            <person name="Neff N."/>
            <person name="Passarelli B."/>
            <person name="Koh W."/>
            <person name="Fan H.C."/>
            <person name="Wang J."/>
            <person name="Gui Y."/>
            <person name="Lee K.H."/>
            <person name="Betenbaugh M.J."/>
            <person name="Quake S.R."/>
            <person name="Famili I."/>
            <person name="Palsson B.O."/>
            <person name="Wang J."/>
        </authorList>
    </citation>
    <scope>NUCLEOTIDE SEQUENCE [LARGE SCALE GENOMIC DNA]</scope>
    <source>
        <strain evidence="3">CHO K1 cell line</strain>
    </source>
</reference>
<accession>G3HKW9</accession>
<evidence type="ECO:0000313" key="2">
    <source>
        <dbReference type="EMBL" id="EGW10106.1"/>
    </source>
</evidence>
<proteinExistence type="predicted"/>
<protein>
    <submittedName>
        <fullName evidence="2">Uncharacterized protein</fullName>
    </submittedName>
</protein>
<gene>
    <name evidence="2" type="ORF">I79_011351</name>
</gene>
<organism evidence="2 3">
    <name type="scientific">Cricetulus griseus</name>
    <name type="common">Chinese hamster</name>
    <name type="synonym">Cricetulus barabensis griseus</name>
    <dbReference type="NCBI Taxonomy" id="10029"/>
    <lineage>
        <taxon>Eukaryota</taxon>
        <taxon>Metazoa</taxon>
        <taxon>Chordata</taxon>
        <taxon>Craniata</taxon>
        <taxon>Vertebrata</taxon>
        <taxon>Euteleostomi</taxon>
        <taxon>Mammalia</taxon>
        <taxon>Eutheria</taxon>
        <taxon>Euarchontoglires</taxon>
        <taxon>Glires</taxon>
        <taxon>Rodentia</taxon>
        <taxon>Myomorpha</taxon>
        <taxon>Muroidea</taxon>
        <taxon>Cricetidae</taxon>
        <taxon>Cricetinae</taxon>
        <taxon>Cricetulus</taxon>
    </lineage>
</organism>
<dbReference type="Proteomes" id="UP000001075">
    <property type="component" value="Unassembled WGS sequence"/>
</dbReference>
<dbReference type="EMBL" id="JH000471">
    <property type="protein sequence ID" value="EGW10106.1"/>
    <property type="molecule type" value="Genomic_DNA"/>
</dbReference>
<dbReference type="AlphaFoldDB" id="G3HKW9"/>
<dbReference type="InParanoid" id="G3HKW9"/>